<dbReference type="Pfam" id="PF03129">
    <property type="entry name" value="HGTP_anticodon"/>
    <property type="match status" value="1"/>
</dbReference>
<dbReference type="Proteomes" id="UP000001350">
    <property type="component" value="Chromosome"/>
</dbReference>
<dbReference type="InterPro" id="IPR027031">
    <property type="entry name" value="Gly-tRNA_synthase/POLG2"/>
</dbReference>
<proteinExistence type="predicted"/>
<dbReference type="NCBIfam" id="TIGR00389">
    <property type="entry name" value="glyS_dimeric"/>
    <property type="match status" value="1"/>
</dbReference>
<dbReference type="SUPFAM" id="SSF52954">
    <property type="entry name" value="Class II aaRS ABD-related"/>
    <property type="match status" value="1"/>
</dbReference>
<dbReference type="PROSITE" id="PS50862">
    <property type="entry name" value="AA_TRNA_LIGASE_II"/>
    <property type="match status" value="1"/>
</dbReference>
<evidence type="ECO:0000259" key="3">
    <source>
        <dbReference type="PROSITE" id="PS50862"/>
    </source>
</evidence>
<dbReference type="SUPFAM" id="SSF55681">
    <property type="entry name" value="Class II aaRS and biotin synthetases"/>
    <property type="match status" value="1"/>
</dbReference>
<dbReference type="EC" id="6.1.1.14" evidence="1"/>
<dbReference type="Gene3D" id="3.40.50.800">
    <property type="entry name" value="Anticodon-binding domain"/>
    <property type="match status" value="1"/>
</dbReference>
<dbReference type="AlphaFoldDB" id="C3MWE6"/>
<sequence length="484" mass="55322">MRQYNKLSKMMSQSKSKQDIERFLRNFYVNSAEIYKGRNVSGFIDWLPPGAMLRQKIIDSWINFFIKKIPNIFLMDGSTILPLSVFEASGHLANFTDPVIKCPKCSNTYRVDHLLKETNGKLICPRDLTDLKDQEIKQKSLMLELTVGLADEINAALRPETAQNIYINFMNFKAIGLKLPFAIAQIGRSYRNEISPRGSRLREFVQMEIEEFVLPFHLNSHPLYDNVKGIRLPIFYEEQTIEMELNEAVKKGLVPNIRLAFWIGREWQWLTNELGLPGNKIRFRIVPSEERAFYSKGTVDVEVNMEDDWVEIIGNAYRTDYDLTVHSKHSGANLSENGTIPHVIEPSFGLDRIAIAVLLLNYDPNPSDRNWPLFRIPYKIAPLEIGIASIHHSDEYINIAEKVDLILRSLDYVTFKLFERGKIDAQYAKADTLGIPLVITIDSKTLEENTVTIRNRDTKAQIRVNIGEIAQAVKNLLLGGGGYG</sequence>
<dbReference type="PRINTS" id="PR01043">
    <property type="entry name" value="TRNASYNTHGLY"/>
</dbReference>
<dbReference type="HOGENOM" id="CLU_015515_2_1_2"/>
<dbReference type="GO" id="GO:0005524">
    <property type="term" value="F:ATP binding"/>
    <property type="evidence" value="ECO:0007669"/>
    <property type="project" value="InterPro"/>
</dbReference>
<keyword evidence="4" id="KW-0030">Aminoacyl-tRNA synthetase</keyword>
<dbReference type="EMBL" id="CP001400">
    <property type="protein sequence ID" value="ACP37604.1"/>
    <property type="molecule type" value="Genomic_DNA"/>
</dbReference>
<dbReference type="Gene3D" id="3.30.930.10">
    <property type="entry name" value="Bira Bifunctional Protein, Domain 2"/>
    <property type="match status" value="1"/>
</dbReference>
<keyword evidence="4" id="KW-0436">Ligase</keyword>
<evidence type="ECO:0000256" key="1">
    <source>
        <dbReference type="ARBA" id="ARBA00012829"/>
    </source>
</evidence>
<dbReference type="GO" id="GO:0005737">
    <property type="term" value="C:cytoplasm"/>
    <property type="evidence" value="ECO:0007669"/>
    <property type="project" value="InterPro"/>
</dbReference>
<dbReference type="GeneID" id="84055400"/>
<dbReference type="InterPro" id="IPR004154">
    <property type="entry name" value="Anticodon-bd"/>
</dbReference>
<reference evidence="4 5" key="1">
    <citation type="journal article" date="2009" name="Proc. Natl. Acad. Sci. U.S.A.">
        <title>Biogeography of the Sulfolobus islandicus pan-genome.</title>
        <authorList>
            <person name="Reno M.L."/>
            <person name="Held N.L."/>
            <person name="Fields C.J."/>
            <person name="Burke P.V."/>
            <person name="Whitaker R.J."/>
        </authorList>
    </citation>
    <scope>NUCLEOTIDE SEQUENCE [LARGE SCALE GENOMIC DNA]</scope>
    <source>
        <strain evidence="5">M.14.25 / Kamchatka #1</strain>
    </source>
</reference>
<dbReference type="InterPro" id="IPR006195">
    <property type="entry name" value="aa-tRNA-synth_II"/>
</dbReference>
<dbReference type="InterPro" id="IPR045864">
    <property type="entry name" value="aa-tRNA-synth_II/BPL/LPL"/>
</dbReference>
<gene>
    <name evidence="4" type="ordered locus">M1425_0795</name>
</gene>
<dbReference type="PANTHER" id="PTHR10745:SF0">
    <property type="entry name" value="GLYCINE--TRNA LIGASE"/>
    <property type="match status" value="1"/>
</dbReference>
<dbReference type="RefSeq" id="WP_012710875.1">
    <property type="nucleotide sequence ID" value="NC_012588.1"/>
</dbReference>
<evidence type="ECO:0000256" key="2">
    <source>
        <dbReference type="ARBA" id="ARBA00030057"/>
    </source>
</evidence>
<protein>
    <recommendedName>
        <fullName evidence="1">glycine--tRNA ligase</fullName>
        <ecNumber evidence="1">6.1.1.14</ecNumber>
    </recommendedName>
    <alternativeName>
        <fullName evidence="2">Diadenosine tetraphosphate synthetase</fullName>
    </alternativeName>
</protein>
<dbReference type="GO" id="GO:0006426">
    <property type="term" value="P:glycyl-tRNA aminoacylation"/>
    <property type="evidence" value="ECO:0007669"/>
    <property type="project" value="InterPro"/>
</dbReference>
<accession>C3MWE6</accession>
<dbReference type="GO" id="GO:0004820">
    <property type="term" value="F:glycine-tRNA ligase activity"/>
    <property type="evidence" value="ECO:0007669"/>
    <property type="project" value="UniProtKB-EC"/>
</dbReference>
<dbReference type="PANTHER" id="PTHR10745">
    <property type="entry name" value="GLYCYL-TRNA SYNTHETASE/DNA POLYMERASE SUBUNIT GAMMA-2"/>
    <property type="match status" value="1"/>
</dbReference>
<name>C3MWE6_SACI4</name>
<dbReference type="InterPro" id="IPR036621">
    <property type="entry name" value="Anticodon-bd_dom_sf"/>
</dbReference>
<organism evidence="4 5">
    <name type="scientific">Saccharolobus islandicus (strain M.14.25 / Kamchatka #1)</name>
    <name type="common">Sulfolobus islandicus</name>
    <dbReference type="NCBI Taxonomy" id="427317"/>
    <lineage>
        <taxon>Archaea</taxon>
        <taxon>Thermoproteota</taxon>
        <taxon>Thermoprotei</taxon>
        <taxon>Sulfolobales</taxon>
        <taxon>Sulfolobaceae</taxon>
        <taxon>Saccharolobus</taxon>
    </lineage>
</organism>
<evidence type="ECO:0000313" key="5">
    <source>
        <dbReference type="Proteomes" id="UP000001350"/>
    </source>
</evidence>
<dbReference type="KEGG" id="sia:M1425_0795"/>
<evidence type="ECO:0000313" key="4">
    <source>
        <dbReference type="EMBL" id="ACP37604.1"/>
    </source>
</evidence>
<dbReference type="NCBIfam" id="NF003211">
    <property type="entry name" value="PRK04173.1"/>
    <property type="match status" value="1"/>
</dbReference>
<dbReference type="InterPro" id="IPR002315">
    <property type="entry name" value="tRNA-synt_gly"/>
</dbReference>
<feature type="domain" description="Aminoacyl-transfer RNA synthetases class-II family profile" evidence="3">
    <location>
        <begin position="18"/>
        <end position="366"/>
    </location>
</feature>